<dbReference type="InterPro" id="IPR011335">
    <property type="entry name" value="Restrct_endonuc-II-like"/>
</dbReference>
<keyword evidence="3" id="KW-1185">Reference proteome</keyword>
<proteinExistence type="predicted"/>
<dbReference type="PANTHER" id="PTHR30015">
    <property type="entry name" value="MRR RESTRICTION SYSTEM PROTEIN"/>
    <property type="match status" value="1"/>
</dbReference>
<dbReference type="PANTHER" id="PTHR30015:SF7">
    <property type="entry name" value="TYPE IV METHYL-DIRECTED RESTRICTION ENZYME ECOKMRR"/>
    <property type="match status" value="1"/>
</dbReference>
<dbReference type="InterPro" id="IPR007560">
    <property type="entry name" value="Restrct_endonuc_IV_Mrr"/>
</dbReference>
<dbReference type="EMBL" id="MJAT01000011">
    <property type="protein sequence ID" value="OEH85985.1"/>
    <property type="molecule type" value="Genomic_DNA"/>
</dbReference>
<dbReference type="AlphaFoldDB" id="A0A1E5L771"/>
<accession>A0A1E5L771</accession>
<dbReference type="InterPro" id="IPR011856">
    <property type="entry name" value="tRNA_endonuc-like_dom_sf"/>
</dbReference>
<dbReference type="GO" id="GO:0009307">
    <property type="term" value="P:DNA restriction-modification system"/>
    <property type="evidence" value="ECO:0007669"/>
    <property type="project" value="InterPro"/>
</dbReference>
<dbReference type="GO" id="GO:0015666">
    <property type="term" value="F:restriction endodeoxyribonuclease activity"/>
    <property type="evidence" value="ECO:0007669"/>
    <property type="project" value="TreeGrafter"/>
</dbReference>
<dbReference type="InterPro" id="IPR052906">
    <property type="entry name" value="Type_IV_Methyl-Rstrct_Enzyme"/>
</dbReference>
<evidence type="ECO:0000313" key="2">
    <source>
        <dbReference type="EMBL" id="OEH85985.1"/>
    </source>
</evidence>
<comment type="caution">
    <text evidence="2">The sequence shown here is derived from an EMBL/GenBank/DDBJ whole genome shotgun (WGS) entry which is preliminary data.</text>
</comment>
<gene>
    <name evidence="2" type="ORF">BHU72_14990</name>
</gene>
<sequence>MIILKSHRDERRRKRIVRDAHIAKLKSMHPLEFEHYIADIFRLKGYTATVTPPTGDAGKDVILIKGSDIRLVECKRYNSPKVTRPDIQKFHSAIIDSNASCGYFITTGYFTKPAIEYVSDKPIHLIDLPSLLNLIEQTITENEMTKKVNKIQLT</sequence>
<reference evidence="2 3" key="1">
    <citation type="submission" date="2016-09" db="EMBL/GenBank/DDBJ databases">
        <title>Desulfuribacillus arsenicus sp. nov., an obligately anaerobic, dissimilatory arsenic- and antimonate-reducing bacterium isolated from anoxic sediments.</title>
        <authorList>
            <person name="Abin C.A."/>
            <person name="Hollibaugh J.T."/>
        </authorList>
    </citation>
    <scope>NUCLEOTIDE SEQUENCE [LARGE SCALE GENOMIC DNA]</scope>
    <source>
        <strain evidence="2 3">MLFW-2</strain>
    </source>
</reference>
<evidence type="ECO:0000313" key="3">
    <source>
        <dbReference type="Proteomes" id="UP000095255"/>
    </source>
</evidence>
<dbReference type="Gene3D" id="3.40.1350.10">
    <property type="match status" value="1"/>
</dbReference>
<organism evidence="2 3">
    <name type="scientific">Desulfuribacillus stibiiarsenatis</name>
    <dbReference type="NCBI Taxonomy" id="1390249"/>
    <lineage>
        <taxon>Bacteria</taxon>
        <taxon>Bacillati</taxon>
        <taxon>Bacillota</taxon>
        <taxon>Desulfuribacillia</taxon>
        <taxon>Desulfuribacillales</taxon>
        <taxon>Desulfuribacillaceae</taxon>
        <taxon>Desulfuribacillus</taxon>
    </lineage>
</organism>
<feature type="domain" description="Restriction endonuclease type IV Mrr" evidence="1">
    <location>
        <begin position="25"/>
        <end position="135"/>
    </location>
</feature>
<dbReference type="SUPFAM" id="SSF52980">
    <property type="entry name" value="Restriction endonuclease-like"/>
    <property type="match status" value="1"/>
</dbReference>
<protein>
    <recommendedName>
        <fullName evidence="1">Restriction endonuclease type IV Mrr domain-containing protein</fullName>
    </recommendedName>
</protein>
<dbReference type="GO" id="GO:0003677">
    <property type="term" value="F:DNA binding"/>
    <property type="evidence" value="ECO:0007669"/>
    <property type="project" value="InterPro"/>
</dbReference>
<dbReference type="Proteomes" id="UP000095255">
    <property type="component" value="Unassembled WGS sequence"/>
</dbReference>
<dbReference type="STRING" id="1390249.BHU72_14990"/>
<dbReference type="Pfam" id="PF04471">
    <property type="entry name" value="Mrr_cat"/>
    <property type="match status" value="1"/>
</dbReference>
<evidence type="ECO:0000259" key="1">
    <source>
        <dbReference type="Pfam" id="PF04471"/>
    </source>
</evidence>
<name>A0A1E5L771_9FIRM</name>